<feature type="chain" id="PRO_5006936208" evidence="1">
    <location>
        <begin position="22"/>
        <end position="180"/>
    </location>
</feature>
<protein>
    <submittedName>
        <fullName evidence="2">Uncharacterized protein</fullName>
    </submittedName>
</protein>
<evidence type="ECO:0000256" key="1">
    <source>
        <dbReference type="SAM" id="SignalP"/>
    </source>
</evidence>
<keyword evidence="1" id="KW-0732">Signal</keyword>
<reference evidence="2 3" key="1">
    <citation type="submission" date="2015-12" db="EMBL/GenBank/DDBJ databases">
        <authorList>
            <person name="Shamseldin A."/>
            <person name="Moawad H."/>
            <person name="Abd El-Rahim W.M."/>
            <person name="Sadowsky M.J."/>
        </authorList>
    </citation>
    <scope>NUCLEOTIDE SEQUENCE [LARGE SCALE GENOMIC DNA]</scope>
    <source>
        <strain evidence="2 3">SJ5A-1</strain>
    </source>
</reference>
<sequence>MSRLPRLLLAALPLLAGPALGQEDRFENEPPGFTPFREAVAFGDLTGDAVPAADASVDGCRVTFITRAVAPDLGVPLTLTVTADATQLDYAQWAPEVSEDRVTAMLPSAAPVALHMSISTGDDAVRSVFTEALPARCSQTGCEATVPSPGFAFIVYERGFDVARGARDALRAYAATCAEG</sequence>
<dbReference type="RefSeq" id="WP_058864115.1">
    <property type="nucleotide sequence ID" value="NZ_LPXO01000021.1"/>
</dbReference>
<name>A0A0W7WEB6_9RHOB</name>
<evidence type="ECO:0000313" key="2">
    <source>
        <dbReference type="EMBL" id="KUF08882.1"/>
    </source>
</evidence>
<keyword evidence="3" id="KW-1185">Reference proteome</keyword>
<accession>A0A0W7WEB6</accession>
<feature type="signal peptide" evidence="1">
    <location>
        <begin position="1"/>
        <end position="21"/>
    </location>
</feature>
<dbReference type="Proteomes" id="UP000054396">
    <property type="component" value="Unassembled WGS sequence"/>
</dbReference>
<comment type="caution">
    <text evidence="2">The sequence shown here is derived from an EMBL/GenBank/DDBJ whole genome shotgun (WGS) entry which is preliminary data.</text>
</comment>
<dbReference type="STRING" id="1685382.AVJ23_20560"/>
<gene>
    <name evidence="2" type="ORF">AVJ23_20560</name>
</gene>
<dbReference type="EMBL" id="LPXO01000021">
    <property type="protein sequence ID" value="KUF08882.1"/>
    <property type="molecule type" value="Genomic_DNA"/>
</dbReference>
<proteinExistence type="predicted"/>
<evidence type="ECO:0000313" key="3">
    <source>
        <dbReference type="Proteomes" id="UP000054396"/>
    </source>
</evidence>
<dbReference type="AlphaFoldDB" id="A0A0W7WEB6"/>
<organism evidence="2 3">
    <name type="scientific">Pseudoponticoccus marisrubri</name>
    <dbReference type="NCBI Taxonomy" id="1685382"/>
    <lineage>
        <taxon>Bacteria</taxon>
        <taxon>Pseudomonadati</taxon>
        <taxon>Pseudomonadota</taxon>
        <taxon>Alphaproteobacteria</taxon>
        <taxon>Rhodobacterales</taxon>
        <taxon>Roseobacteraceae</taxon>
        <taxon>Pseudoponticoccus</taxon>
    </lineage>
</organism>